<reference evidence="3" key="1">
    <citation type="submission" date="2018-10" db="EMBL/GenBank/DDBJ databases">
        <authorList>
            <person name="Vincent A.T."/>
            <person name="Schiettekatte O."/>
            <person name="Bourhy P."/>
            <person name="Veyrier F.J."/>
            <person name="Picardeau M."/>
        </authorList>
    </citation>
    <scope>NUCLEOTIDE SEQUENCE</scope>
    <source>
        <strain evidence="3">201800281</strain>
    </source>
</reference>
<evidence type="ECO:0000313" key="5">
    <source>
        <dbReference type="Proteomes" id="UP000297918"/>
    </source>
</evidence>
<organism evidence="2 4">
    <name type="scientific">Leptospira bourretii</name>
    <dbReference type="NCBI Taxonomy" id="2484962"/>
    <lineage>
        <taxon>Bacteria</taxon>
        <taxon>Pseudomonadati</taxon>
        <taxon>Spirochaetota</taxon>
        <taxon>Spirochaetia</taxon>
        <taxon>Leptospirales</taxon>
        <taxon>Leptospiraceae</taxon>
        <taxon>Leptospira</taxon>
    </lineage>
</organism>
<proteinExistence type="predicted"/>
<dbReference type="InterPro" id="IPR024439">
    <property type="entry name" value="RNHCP"/>
</dbReference>
<sequence>MVPLFVLPQKLDMVRESELSKFQKFSKKKRFDDEDEDFSSLKPKTKSHRFRSDVDEFRCVECKQMVFPPGFGTDQRNHCPNCLTSLHLDNSPGDRAATCGSKMEAISIWVRKGEWVILHRCKGCGVIHANRIGPDDNEALLVSLAAQAMAKPSFRLFTENPVEDPPDDKC</sequence>
<dbReference type="Pfam" id="PF12647">
    <property type="entry name" value="RNHCP"/>
    <property type="match status" value="1"/>
</dbReference>
<keyword evidence="5" id="KW-1185">Reference proteome</keyword>
<evidence type="ECO:0000313" key="3">
    <source>
        <dbReference type="EMBL" id="TGK90525.1"/>
    </source>
</evidence>
<evidence type="ECO:0000259" key="1">
    <source>
        <dbReference type="Pfam" id="PF12647"/>
    </source>
</evidence>
<comment type="caution">
    <text evidence="2">The sequence shown here is derived from an EMBL/GenBank/DDBJ whole genome shotgun (WGS) entry which is preliminary data.</text>
</comment>
<protein>
    <submittedName>
        <fullName evidence="2">RNHCP domain-containing protein</fullName>
    </submittedName>
</protein>
<evidence type="ECO:0000313" key="4">
    <source>
        <dbReference type="Proteomes" id="UP000297394"/>
    </source>
</evidence>
<dbReference type="Proteomes" id="UP000297394">
    <property type="component" value="Unassembled WGS sequence"/>
</dbReference>
<dbReference type="OrthoDB" id="9809485at2"/>
<feature type="domain" description="RNHCP" evidence="1">
    <location>
        <begin position="55"/>
        <end position="141"/>
    </location>
</feature>
<accession>A0A4R9IKU4</accession>
<dbReference type="EMBL" id="RQFM01000022">
    <property type="protein sequence ID" value="TGK84757.1"/>
    <property type="molecule type" value="Genomic_DNA"/>
</dbReference>
<gene>
    <name evidence="2" type="ORF">EHQ23_08640</name>
    <name evidence="3" type="ORF">EHQ26_10240</name>
</gene>
<name>A0A4R9IKU4_9LEPT</name>
<reference evidence="2 4" key="2">
    <citation type="journal article" date="2019" name="PLoS Negl. Trop. Dis.">
        <title>Revisiting the worldwide diversity of Leptospira species in the environment.</title>
        <authorList>
            <person name="Vincent A.T."/>
            <person name="Schiettekatte O."/>
            <person name="Bourhy P."/>
            <person name="Veyrier F.J."/>
            <person name="Picardeau M."/>
        </authorList>
    </citation>
    <scope>NUCLEOTIDE SEQUENCE [LARGE SCALE GENOMIC DNA]</scope>
    <source>
        <strain evidence="2 4">201800280</strain>
        <strain evidence="3">201800281</strain>
    </source>
</reference>
<dbReference type="Proteomes" id="UP000297918">
    <property type="component" value="Unassembled WGS sequence"/>
</dbReference>
<dbReference type="AlphaFoldDB" id="A0A4R9IKU4"/>
<dbReference type="EMBL" id="RQFL01000024">
    <property type="protein sequence ID" value="TGK90525.1"/>
    <property type="molecule type" value="Genomic_DNA"/>
</dbReference>
<evidence type="ECO:0000313" key="2">
    <source>
        <dbReference type="EMBL" id="TGK84757.1"/>
    </source>
</evidence>